<reference evidence="2" key="3">
    <citation type="submission" date="2015-04" db="UniProtKB">
        <authorList>
            <consortium name="EnsemblPlants"/>
        </authorList>
    </citation>
    <scope>IDENTIFICATION</scope>
</reference>
<evidence type="ECO:0000259" key="1">
    <source>
        <dbReference type="Pfam" id="PF24523"/>
    </source>
</evidence>
<feature type="domain" description="DUF7595" evidence="1">
    <location>
        <begin position="117"/>
        <end position="421"/>
    </location>
</feature>
<dbReference type="Proteomes" id="UP000032180">
    <property type="component" value="Chromosome 3"/>
</dbReference>
<dbReference type="EnsemblPlants" id="LPERR03G21610.1">
    <property type="protein sequence ID" value="LPERR03G21610.1"/>
    <property type="gene ID" value="LPERR03G21610"/>
</dbReference>
<organism evidence="2 3">
    <name type="scientific">Leersia perrieri</name>
    <dbReference type="NCBI Taxonomy" id="77586"/>
    <lineage>
        <taxon>Eukaryota</taxon>
        <taxon>Viridiplantae</taxon>
        <taxon>Streptophyta</taxon>
        <taxon>Embryophyta</taxon>
        <taxon>Tracheophyta</taxon>
        <taxon>Spermatophyta</taxon>
        <taxon>Magnoliopsida</taxon>
        <taxon>Liliopsida</taxon>
        <taxon>Poales</taxon>
        <taxon>Poaceae</taxon>
        <taxon>BOP clade</taxon>
        <taxon>Oryzoideae</taxon>
        <taxon>Oryzeae</taxon>
        <taxon>Oryzinae</taxon>
        <taxon>Leersia</taxon>
    </lineage>
</organism>
<dbReference type="InterPro" id="IPR056016">
    <property type="entry name" value="DUF7595"/>
</dbReference>
<dbReference type="HOGENOM" id="CLU_018793_1_0_1"/>
<keyword evidence="3" id="KW-1185">Reference proteome</keyword>
<dbReference type="Pfam" id="PF24523">
    <property type="entry name" value="DUF7595"/>
    <property type="match status" value="1"/>
</dbReference>
<dbReference type="PANTHER" id="PTHR35828:SF12">
    <property type="entry name" value="OS01G0322500 PROTEIN"/>
    <property type="match status" value="1"/>
</dbReference>
<name>A0A0D9VWE0_9ORYZ</name>
<evidence type="ECO:0000313" key="2">
    <source>
        <dbReference type="EnsemblPlants" id="LPERR03G21610.1"/>
    </source>
</evidence>
<reference evidence="2 3" key="1">
    <citation type="submission" date="2012-08" db="EMBL/GenBank/DDBJ databases">
        <title>Oryza genome evolution.</title>
        <authorList>
            <person name="Wing R.A."/>
        </authorList>
    </citation>
    <scope>NUCLEOTIDE SEQUENCE</scope>
</reference>
<dbReference type="Gramene" id="LPERR03G21610.1">
    <property type="protein sequence ID" value="LPERR03G21610.1"/>
    <property type="gene ID" value="LPERR03G21610"/>
</dbReference>
<sequence length="428" mass="46339">METDHHDEQFLPHDVVLEIAARISCPATVVRCAALSKPIRRAVLRRQFLRRLVRRRAIAGAAANNRRRFVPSLLLGVYHRPIRHASADRPLEFSPASASAARVAASLALPVDGEAGDGVFGPYTALSSRRSLVVLRRRRHGGGEITVCNAATGERWVIPPPHAGVAEEQSLVLLDVAHRHGRAGTRSSFSLLAAQLPLTTPTTLTFQVFSSSSGEWGPPVGCAVSRRCELHCPPGTNPVVLRGGGGAAVHWLCATGSGNRVLKLSLRQPKASLMRLPPPCESGVDDVIDTCLALSPATDGRRRSLSVIALRRDGITVWVRAGDGEGRRGGWGWERRHVIREDGVARPVDLGEGWMGRMRRLEWFGEGSGAVLMEGNGGGGGGALVLDMGGMAVKKLGEMIDGRRQHFELYCPYEVDLISYMMFVMNPF</sequence>
<dbReference type="PANTHER" id="PTHR35828">
    <property type="entry name" value="OS08G0203800 PROTEIN-RELATED"/>
    <property type="match status" value="1"/>
</dbReference>
<dbReference type="AlphaFoldDB" id="A0A0D9VWE0"/>
<protein>
    <recommendedName>
        <fullName evidence="1">DUF7595 domain-containing protein</fullName>
    </recommendedName>
</protein>
<proteinExistence type="predicted"/>
<accession>A0A0D9VWE0</accession>
<evidence type="ECO:0000313" key="3">
    <source>
        <dbReference type="Proteomes" id="UP000032180"/>
    </source>
</evidence>
<reference evidence="3" key="2">
    <citation type="submission" date="2013-12" db="EMBL/GenBank/DDBJ databases">
        <authorList>
            <person name="Yu Y."/>
            <person name="Lee S."/>
            <person name="de Baynast K."/>
            <person name="Wissotski M."/>
            <person name="Liu L."/>
            <person name="Talag J."/>
            <person name="Goicoechea J."/>
            <person name="Angelova A."/>
            <person name="Jetty R."/>
            <person name="Kudrna D."/>
            <person name="Golser W."/>
            <person name="Rivera L."/>
            <person name="Zhang J."/>
            <person name="Wing R."/>
        </authorList>
    </citation>
    <scope>NUCLEOTIDE SEQUENCE</scope>
</reference>
<dbReference type="eggNOG" id="ENOG502R6TE">
    <property type="taxonomic scope" value="Eukaryota"/>
</dbReference>